<evidence type="ECO:0000313" key="2">
    <source>
        <dbReference type="Proteomes" id="UP000294576"/>
    </source>
</evidence>
<dbReference type="Proteomes" id="UP000294576">
    <property type="component" value="Unassembled WGS sequence"/>
</dbReference>
<comment type="caution">
    <text evidence="1">The sequence shown here is derived from an EMBL/GenBank/DDBJ whole genome shotgun (WGS) entry which is preliminary data.</text>
</comment>
<dbReference type="AlphaFoldDB" id="A0A4R3PQS7"/>
<dbReference type="RefSeq" id="WP_245505977.1">
    <property type="nucleotide sequence ID" value="NZ_SMBH01000038.1"/>
</dbReference>
<protein>
    <submittedName>
        <fullName evidence="1">Uncharacterized protein</fullName>
    </submittedName>
</protein>
<proteinExistence type="predicted"/>
<name>A0A4R3PQS7_RHISU</name>
<organism evidence="1 2">
    <name type="scientific">Rhizobium sullae</name>
    <name type="common">Rhizobium hedysari</name>
    <dbReference type="NCBI Taxonomy" id="50338"/>
    <lineage>
        <taxon>Bacteria</taxon>
        <taxon>Pseudomonadati</taxon>
        <taxon>Pseudomonadota</taxon>
        <taxon>Alphaproteobacteria</taxon>
        <taxon>Hyphomicrobiales</taxon>
        <taxon>Rhizobiaceae</taxon>
        <taxon>Rhizobium/Agrobacterium group</taxon>
        <taxon>Rhizobium</taxon>
    </lineage>
</organism>
<sequence>MTTEDYQPKYKWRETWPGEGHQDFVSWEGDLQFGRILLDLTTASRALHWRWAINTIPWQRQSILPHSGWAPTAREASKSSMSRSRNCMDGNEFWPGLFHALPPAKERDPCARLSAY</sequence>
<evidence type="ECO:0000313" key="1">
    <source>
        <dbReference type="EMBL" id="TCU04831.1"/>
    </source>
</evidence>
<accession>A0A4R3PQS7</accession>
<dbReference type="EMBL" id="SMBH01000038">
    <property type="protein sequence ID" value="TCU04831.1"/>
    <property type="molecule type" value="Genomic_DNA"/>
</dbReference>
<reference evidence="1 2" key="1">
    <citation type="submission" date="2019-03" db="EMBL/GenBank/DDBJ databases">
        <title>Genomic Encyclopedia of Type Strains, Phase IV (KMG-V): Genome sequencing to study the core and pangenomes of soil and plant-associated prokaryotes.</title>
        <authorList>
            <person name="Whitman W."/>
        </authorList>
    </citation>
    <scope>NUCLEOTIDE SEQUENCE [LARGE SCALE GENOMIC DNA]</scope>
    <source>
        <strain evidence="1 2">Hc14</strain>
    </source>
</reference>
<gene>
    <name evidence="1" type="ORF">EV132_13813</name>
</gene>